<reference evidence="2" key="2">
    <citation type="submission" date="2020-12" db="EMBL/GenBank/DDBJ databases">
        <title>New Spironucleus salmonicida genome in near-complete chromosomes.</title>
        <authorList>
            <person name="Xu F."/>
            <person name="Kurt Z."/>
            <person name="Jimenez-Gonzalez A."/>
            <person name="Astvaldsson A."/>
            <person name="Andersson J.O."/>
            <person name="Svard S.G."/>
        </authorList>
    </citation>
    <scope>NUCLEOTIDE SEQUENCE</scope>
    <source>
        <strain evidence="2">ATCC 50377</strain>
    </source>
</reference>
<sequence length="150" mass="17527">MQWVFSARQFFQITTNSQDNLTTWVARAIVKCHIRVNASILGLAGSACQQSFNFFKKALMQVGIVFRLKQTLQRWRLVEGSRLSRYVVCVEYLVHLMGEQRLYKLYISNANNLISDGYSKCNILNQSYYNSYIMNLQCSPKTQFLQLQYI</sequence>
<evidence type="ECO:0000313" key="2">
    <source>
        <dbReference type="EMBL" id="KAH0577213.1"/>
    </source>
</evidence>
<proteinExistence type="predicted"/>
<dbReference type="Proteomes" id="UP000018208">
    <property type="component" value="Unassembled WGS sequence"/>
</dbReference>
<organism evidence="1">
    <name type="scientific">Spironucleus salmonicida</name>
    <dbReference type="NCBI Taxonomy" id="348837"/>
    <lineage>
        <taxon>Eukaryota</taxon>
        <taxon>Metamonada</taxon>
        <taxon>Diplomonadida</taxon>
        <taxon>Hexamitidae</taxon>
        <taxon>Hexamitinae</taxon>
        <taxon>Spironucleus</taxon>
    </lineage>
</organism>
<dbReference type="EMBL" id="KI545999">
    <property type="protein sequence ID" value="EST48178.1"/>
    <property type="molecule type" value="Genomic_DNA"/>
</dbReference>
<accession>V6LVC7</accession>
<protein>
    <submittedName>
        <fullName evidence="1">Uncharacterized protein</fullName>
    </submittedName>
</protein>
<dbReference type="AlphaFoldDB" id="V6LVC7"/>
<dbReference type="VEuPathDB" id="GiardiaDB:SS50377_20564"/>
<evidence type="ECO:0000313" key="1">
    <source>
        <dbReference type="EMBL" id="EST48178.1"/>
    </source>
</evidence>
<gene>
    <name evidence="1" type="ORF">SS50377_11696</name>
    <name evidence="2" type="ORF">SS50377_20564</name>
</gene>
<reference evidence="1 2" key="1">
    <citation type="journal article" date="2014" name="PLoS Genet.">
        <title>The Genome of Spironucleus salmonicida Highlights a Fish Pathogen Adapted to Fluctuating Environments.</title>
        <authorList>
            <person name="Xu F."/>
            <person name="Jerlstrom-Hultqvist J."/>
            <person name="Einarsson E."/>
            <person name="Astvaldsson A."/>
            <person name="Svard S.G."/>
            <person name="Andersson J.O."/>
        </authorList>
    </citation>
    <scope>NUCLEOTIDE SEQUENCE</scope>
    <source>
        <strain evidence="2">ATCC 50377</strain>
    </source>
</reference>
<dbReference type="EMBL" id="AUWU02000001">
    <property type="protein sequence ID" value="KAH0577213.1"/>
    <property type="molecule type" value="Genomic_DNA"/>
</dbReference>
<keyword evidence="3" id="KW-1185">Reference proteome</keyword>
<evidence type="ECO:0000313" key="3">
    <source>
        <dbReference type="Proteomes" id="UP000018208"/>
    </source>
</evidence>
<name>V6LVC7_9EUKA</name>